<sequence length="125" mass="13861">MAGWLTSLLCLAFVLHGALANTYSQSESISGSGFYNSFSFQAISDPTHGRVNYVSQATAQSENLTYASNGHFILRSDFKKTLSASGPGRDSVRIQSNRQYETAVMMYAIFLFVLRPPFPPYREVC</sequence>
<dbReference type="Proteomes" id="UP001498398">
    <property type="component" value="Unassembled WGS sequence"/>
</dbReference>
<feature type="signal peptide" evidence="1">
    <location>
        <begin position="1"/>
        <end position="20"/>
    </location>
</feature>
<accession>A0ABR1JJC5</accession>
<evidence type="ECO:0000313" key="2">
    <source>
        <dbReference type="EMBL" id="KAK7462312.1"/>
    </source>
</evidence>
<reference evidence="2 3" key="1">
    <citation type="submission" date="2024-01" db="EMBL/GenBank/DDBJ databases">
        <title>A draft genome for the cacao thread blight pathogen Marasmiellus scandens.</title>
        <authorList>
            <person name="Baruah I.K."/>
            <person name="Leung J."/>
            <person name="Bukari Y."/>
            <person name="Amoako-Attah I."/>
            <person name="Meinhardt L.W."/>
            <person name="Bailey B.A."/>
            <person name="Cohen S.P."/>
        </authorList>
    </citation>
    <scope>NUCLEOTIDE SEQUENCE [LARGE SCALE GENOMIC DNA]</scope>
    <source>
        <strain evidence="2 3">GH-19</strain>
    </source>
</reference>
<evidence type="ECO:0000313" key="3">
    <source>
        <dbReference type="Proteomes" id="UP001498398"/>
    </source>
</evidence>
<keyword evidence="3" id="KW-1185">Reference proteome</keyword>
<evidence type="ECO:0000256" key="1">
    <source>
        <dbReference type="SAM" id="SignalP"/>
    </source>
</evidence>
<dbReference type="Gene3D" id="2.60.120.200">
    <property type="match status" value="1"/>
</dbReference>
<feature type="chain" id="PRO_5045948130" evidence="1">
    <location>
        <begin position="21"/>
        <end position="125"/>
    </location>
</feature>
<comment type="caution">
    <text evidence="2">The sequence shown here is derived from an EMBL/GenBank/DDBJ whole genome shotgun (WGS) entry which is preliminary data.</text>
</comment>
<name>A0ABR1JJC5_9AGAR</name>
<proteinExistence type="predicted"/>
<dbReference type="Pfam" id="PF26113">
    <property type="entry name" value="GH16_XgeA"/>
    <property type="match status" value="1"/>
</dbReference>
<dbReference type="EMBL" id="JBANRG010000011">
    <property type="protein sequence ID" value="KAK7462312.1"/>
    <property type="molecule type" value="Genomic_DNA"/>
</dbReference>
<organism evidence="2 3">
    <name type="scientific">Marasmiellus scandens</name>
    <dbReference type="NCBI Taxonomy" id="2682957"/>
    <lineage>
        <taxon>Eukaryota</taxon>
        <taxon>Fungi</taxon>
        <taxon>Dikarya</taxon>
        <taxon>Basidiomycota</taxon>
        <taxon>Agaricomycotina</taxon>
        <taxon>Agaricomycetes</taxon>
        <taxon>Agaricomycetidae</taxon>
        <taxon>Agaricales</taxon>
        <taxon>Marasmiineae</taxon>
        <taxon>Omphalotaceae</taxon>
        <taxon>Marasmiellus</taxon>
    </lineage>
</organism>
<keyword evidence="1" id="KW-0732">Signal</keyword>
<protein>
    <submittedName>
        <fullName evidence="2">Uncharacterized protein</fullName>
    </submittedName>
</protein>
<gene>
    <name evidence="2" type="ORF">VKT23_007913</name>
</gene>